<dbReference type="InterPro" id="IPR017452">
    <property type="entry name" value="GPCR_Rhodpsn_7TM"/>
</dbReference>
<evidence type="ECO:0000313" key="11">
    <source>
        <dbReference type="EMBL" id="CAJ0933909.1"/>
    </source>
</evidence>
<keyword evidence="7" id="KW-0807">Transducer</keyword>
<name>A0ABN9L9Q5_9NEOB</name>
<dbReference type="PANTHER" id="PTHR24242">
    <property type="entry name" value="G-PROTEIN COUPLED RECEPTOR"/>
    <property type="match status" value="1"/>
</dbReference>
<accession>A0ABN9L9Q5</accession>
<protein>
    <recommendedName>
        <fullName evidence="10">G-protein coupled receptors family 1 profile domain-containing protein</fullName>
    </recommendedName>
</protein>
<dbReference type="EMBL" id="CAUEEQ010009919">
    <property type="protein sequence ID" value="CAJ0933909.1"/>
    <property type="molecule type" value="Genomic_DNA"/>
</dbReference>
<comment type="caution">
    <text evidence="11">The sequence shown here is derived from an EMBL/GenBank/DDBJ whole genome shotgun (WGS) entry which is preliminary data.</text>
</comment>
<evidence type="ECO:0000256" key="8">
    <source>
        <dbReference type="ARBA" id="ARBA00023136"/>
    </source>
</evidence>
<evidence type="ECO:0000256" key="7">
    <source>
        <dbReference type="ARBA" id="ARBA00023040"/>
    </source>
</evidence>
<keyword evidence="7" id="KW-0297">G-protein coupled receptor</keyword>
<evidence type="ECO:0000256" key="9">
    <source>
        <dbReference type="ARBA" id="ARBA00023170"/>
    </source>
</evidence>
<keyword evidence="9" id="KW-0675">Receptor</keyword>
<organism evidence="11 12">
    <name type="scientific">Ranitomeya imitator</name>
    <name type="common">mimic poison frog</name>
    <dbReference type="NCBI Taxonomy" id="111125"/>
    <lineage>
        <taxon>Eukaryota</taxon>
        <taxon>Metazoa</taxon>
        <taxon>Chordata</taxon>
        <taxon>Craniata</taxon>
        <taxon>Vertebrata</taxon>
        <taxon>Euteleostomi</taxon>
        <taxon>Amphibia</taxon>
        <taxon>Batrachia</taxon>
        <taxon>Anura</taxon>
        <taxon>Neobatrachia</taxon>
        <taxon>Hyloidea</taxon>
        <taxon>Dendrobatidae</taxon>
        <taxon>Dendrobatinae</taxon>
        <taxon>Ranitomeya</taxon>
    </lineage>
</organism>
<dbReference type="PROSITE" id="PS50262">
    <property type="entry name" value="G_PROTEIN_RECEP_F1_2"/>
    <property type="match status" value="1"/>
</dbReference>
<feature type="non-terminal residue" evidence="11">
    <location>
        <position position="86"/>
    </location>
</feature>
<keyword evidence="6" id="KW-1133">Transmembrane helix</keyword>
<evidence type="ECO:0000259" key="10">
    <source>
        <dbReference type="PROSITE" id="PS50262"/>
    </source>
</evidence>
<dbReference type="Proteomes" id="UP001176940">
    <property type="component" value="Unassembled WGS sequence"/>
</dbReference>
<proteinExistence type="predicted"/>
<evidence type="ECO:0000256" key="4">
    <source>
        <dbReference type="ARBA" id="ARBA00022692"/>
    </source>
</evidence>
<dbReference type="PANTHER" id="PTHR24242:SF253">
    <property type="entry name" value="OLFACTORY RECEPTOR-RELATED"/>
    <property type="match status" value="1"/>
</dbReference>
<dbReference type="Pfam" id="PF00001">
    <property type="entry name" value="7tm_1"/>
    <property type="match status" value="1"/>
</dbReference>
<sequence length="86" mass="9980">MYFFLQQLSIIESVFLTVIVPNMLRVIWLEGASISTVGCITQTYLYCAIGTSECHLLTVMAYDRYLAICNPLRYHTIMNRRLQQLL</sequence>
<keyword evidence="2" id="KW-1003">Cell membrane</keyword>
<feature type="domain" description="G-protein coupled receptors family 1 profile" evidence="10">
    <location>
        <begin position="1"/>
        <end position="86"/>
    </location>
</feature>
<evidence type="ECO:0000313" key="12">
    <source>
        <dbReference type="Proteomes" id="UP001176940"/>
    </source>
</evidence>
<dbReference type="InterPro" id="IPR000276">
    <property type="entry name" value="GPCR_Rhodpsn"/>
</dbReference>
<keyword evidence="3" id="KW-0716">Sensory transduction</keyword>
<dbReference type="Gene3D" id="1.20.1070.10">
    <property type="entry name" value="Rhodopsin 7-helix transmembrane proteins"/>
    <property type="match status" value="1"/>
</dbReference>
<keyword evidence="4" id="KW-0812">Transmembrane</keyword>
<comment type="subcellular location">
    <subcellularLocation>
        <location evidence="1">Cell membrane</location>
        <topology evidence="1">Multi-pass membrane protein</topology>
    </subcellularLocation>
</comment>
<evidence type="ECO:0000256" key="5">
    <source>
        <dbReference type="ARBA" id="ARBA00022725"/>
    </source>
</evidence>
<evidence type="ECO:0000256" key="6">
    <source>
        <dbReference type="ARBA" id="ARBA00022989"/>
    </source>
</evidence>
<dbReference type="InterPro" id="IPR050939">
    <property type="entry name" value="Olfactory_GPCR1"/>
</dbReference>
<evidence type="ECO:0000256" key="2">
    <source>
        <dbReference type="ARBA" id="ARBA00022475"/>
    </source>
</evidence>
<evidence type="ECO:0000256" key="3">
    <source>
        <dbReference type="ARBA" id="ARBA00022606"/>
    </source>
</evidence>
<keyword evidence="5" id="KW-0552">Olfaction</keyword>
<reference evidence="11" key="1">
    <citation type="submission" date="2023-07" db="EMBL/GenBank/DDBJ databases">
        <authorList>
            <person name="Stuckert A."/>
        </authorList>
    </citation>
    <scope>NUCLEOTIDE SEQUENCE</scope>
</reference>
<dbReference type="SUPFAM" id="SSF81321">
    <property type="entry name" value="Family A G protein-coupled receptor-like"/>
    <property type="match status" value="1"/>
</dbReference>
<keyword evidence="12" id="KW-1185">Reference proteome</keyword>
<dbReference type="PROSITE" id="PS00237">
    <property type="entry name" value="G_PROTEIN_RECEP_F1_1"/>
    <property type="match status" value="1"/>
</dbReference>
<gene>
    <name evidence="11" type="ORF">RIMI_LOCUS5709069</name>
</gene>
<keyword evidence="8" id="KW-0472">Membrane</keyword>
<evidence type="ECO:0000256" key="1">
    <source>
        <dbReference type="ARBA" id="ARBA00004651"/>
    </source>
</evidence>